<comment type="similarity">
    <text evidence="13">Belongs to the SAT4 family.</text>
</comment>
<keyword evidence="12" id="KW-0449">Lipoprotein</keyword>
<keyword evidence="6" id="KW-0336">GPI-anchor</keyword>
<comment type="caution">
    <text evidence="17">The sequence shown here is derived from an EMBL/GenBank/DDBJ whole genome shotgun (WGS) entry which is preliminary data.</text>
</comment>
<feature type="domain" description="CFEM" evidence="16">
    <location>
        <begin position="1"/>
        <end position="95"/>
    </location>
</feature>
<dbReference type="Pfam" id="PF20684">
    <property type="entry name" value="Fung_rhodopsin"/>
    <property type="match status" value="1"/>
</dbReference>
<keyword evidence="6" id="KW-0325">Glycoprotein</keyword>
<dbReference type="GO" id="GO:0098552">
    <property type="term" value="C:side of membrane"/>
    <property type="evidence" value="ECO:0007669"/>
    <property type="project" value="UniProtKB-KW"/>
</dbReference>
<dbReference type="InterPro" id="IPR052337">
    <property type="entry name" value="SAT4-like"/>
</dbReference>
<feature type="disulfide bond" evidence="14">
    <location>
        <begin position="18"/>
        <end position="49"/>
    </location>
</feature>
<dbReference type="InterPro" id="IPR008427">
    <property type="entry name" value="Extracellular_membr_CFEM_dom"/>
</dbReference>
<keyword evidence="10 15" id="KW-0472">Membrane</keyword>
<comment type="caution">
    <text evidence="14">Lacks conserved residue(s) required for the propagation of feature annotation.</text>
</comment>
<sequence>MSLVDGPFGSLSSCALNCFSTAANQSSCLVSNATCLCLDSTFFTQATDCTTLDCGVKAGLSATNLTMSICDIPQASQALISPVLAGVLGMLALIMVTLRLIQRTVFNRLFGLDDGLIVAALICAAPLNCTMFPMQKFGLGTNIWTIPFKHITKELELLYVAEVCYMAAEALTQLSFLAFYLRIFPIPRFQLICYCLMGLSICFGISNTFVMIFQCTPVPYFWSGWTGEYEGTCIDINGYSWYKAAIQIAMDLGIITLPIWPLLHTAMSTKKKIQIILMFCTGFLITVVSCLRLRSLVVFSKSTNTTYANTPAIYWSVVECDVAIICACMPCLPSLLKHLFPSLFGQPSSYLNGNRSPKYNEHSDGSMPLGRIQKDTSWQVSTSETQLVHEPVEESVAMKSQPA</sequence>
<keyword evidence="11 14" id="KW-1015">Disulfide bond</keyword>
<evidence type="ECO:0000256" key="4">
    <source>
        <dbReference type="ARBA" id="ARBA00010031"/>
    </source>
</evidence>
<evidence type="ECO:0000256" key="12">
    <source>
        <dbReference type="ARBA" id="ARBA00023288"/>
    </source>
</evidence>
<comment type="similarity">
    <text evidence="4">Belongs to the RBT5 family.</text>
</comment>
<evidence type="ECO:0000256" key="11">
    <source>
        <dbReference type="ARBA" id="ARBA00023157"/>
    </source>
</evidence>
<protein>
    <recommendedName>
        <fullName evidence="16">CFEM domain-containing protein</fullName>
    </recommendedName>
</protein>
<feature type="disulfide bond" evidence="14">
    <location>
        <begin position="37"/>
        <end position="70"/>
    </location>
</feature>
<evidence type="ECO:0000256" key="7">
    <source>
        <dbReference type="ARBA" id="ARBA00022692"/>
    </source>
</evidence>
<keyword evidence="8" id="KW-0732">Signal</keyword>
<feature type="transmembrane region" description="Helical" evidence="15">
    <location>
        <begin position="157"/>
        <end position="179"/>
    </location>
</feature>
<evidence type="ECO:0000256" key="15">
    <source>
        <dbReference type="SAM" id="Phobius"/>
    </source>
</evidence>
<dbReference type="GO" id="GO:0005576">
    <property type="term" value="C:extracellular region"/>
    <property type="evidence" value="ECO:0007669"/>
    <property type="project" value="UniProtKB-SubCell"/>
</dbReference>
<feature type="transmembrane region" description="Helical" evidence="15">
    <location>
        <begin position="191"/>
        <end position="213"/>
    </location>
</feature>
<feature type="transmembrane region" description="Helical" evidence="15">
    <location>
        <begin position="110"/>
        <end position="127"/>
    </location>
</feature>
<organism evidence="17 18">
    <name type="scientific">Penicillium frequentans</name>
    <dbReference type="NCBI Taxonomy" id="3151616"/>
    <lineage>
        <taxon>Eukaryota</taxon>
        <taxon>Fungi</taxon>
        <taxon>Dikarya</taxon>
        <taxon>Ascomycota</taxon>
        <taxon>Pezizomycotina</taxon>
        <taxon>Eurotiomycetes</taxon>
        <taxon>Eurotiomycetidae</taxon>
        <taxon>Eurotiales</taxon>
        <taxon>Aspergillaceae</taxon>
        <taxon>Penicillium</taxon>
    </lineage>
</organism>
<evidence type="ECO:0000256" key="6">
    <source>
        <dbReference type="ARBA" id="ARBA00022622"/>
    </source>
</evidence>
<keyword evidence="9 15" id="KW-1133">Transmembrane helix</keyword>
<keyword evidence="7 15" id="KW-0812">Transmembrane</keyword>
<comment type="subcellular location">
    <subcellularLocation>
        <location evidence="2">Membrane</location>
        <topology evidence="2">Lipid-anchor</topology>
        <topology evidence="2">GPI-anchor</topology>
    </subcellularLocation>
    <subcellularLocation>
        <location evidence="1">Membrane</location>
        <topology evidence="1">Multi-pass membrane protein</topology>
    </subcellularLocation>
    <subcellularLocation>
        <location evidence="3">Secreted</location>
    </subcellularLocation>
</comment>
<dbReference type="Proteomes" id="UP001220324">
    <property type="component" value="Unassembled WGS sequence"/>
</dbReference>
<evidence type="ECO:0000256" key="2">
    <source>
        <dbReference type="ARBA" id="ARBA00004589"/>
    </source>
</evidence>
<feature type="disulfide bond" evidence="14">
    <location>
        <begin position="14"/>
        <end position="54"/>
    </location>
</feature>
<dbReference type="Pfam" id="PF05730">
    <property type="entry name" value="CFEM"/>
    <property type="match status" value="1"/>
</dbReference>
<keyword evidence="5" id="KW-0964">Secreted</keyword>
<dbReference type="PROSITE" id="PS52012">
    <property type="entry name" value="CFEM"/>
    <property type="match status" value="1"/>
</dbReference>
<keyword evidence="18" id="KW-1185">Reference proteome</keyword>
<evidence type="ECO:0000256" key="1">
    <source>
        <dbReference type="ARBA" id="ARBA00004141"/>
    </source>
</evidence>
<proteinExistence type="inferred from homology"/>
<evidence type="ECO:0000256" key="9">
    <source>
        <dbReference type="ARBA" id="ARBA00022989"/>
    </source>
</evidence>
<evidence type="ECO:0000313" key="17">
    <source>
        <dbReference type="EMBL" id="KAJ5553094.1"/>
    </source>
</evidence>
<evidence type="ECO:0000256" key="14">
    <source>
        <dbReference type="PROSITE-ProRule" id="PRU01356"/>
    </source>
</evidence>
<feature type="transmembrane region" description="Helical" evidence="15">
    <location>
        <begin position="79"/>
        <end position="98"/>
    </location>
</feature>
<dbReference type="PANTHER" id="PTHR33048:SF143">
    <property type="entry name" value="EXTRACELLULAR MEMBRANE PROTEIN CFEM DOMAIN-CONTAINING PROTEIN-RELATED"/>
    <property type="match status" value="1"/>
</dbReference>
<gene>
    <name evidence="17" type="ORF">N7494_002472</name>
</gene>
<feature type="transmembrane region" description="Helical" evidence="15">
    <location>
        <begin position="244"/>
        <end position="263"/>
    </location>
</feature>
<dbReference type="SMART" id="SM00747">
    <property type="entry name" value="CFEM"/>
    <property type="match status" value="1"/>
</dbReference>
<dbReference type="EMBL" id="JAQIZZ010000002">
    <property type="protein sequence ID" value="KAJ5553094.1"/>
    <property type="molecule type" value="Genomic_DNA"/>
</dbReference>
<dbReference type="AlphaFoldDB" id="A0AAD6D404"/>
<evidence type="ECO:0000256" key="8">
    <source>
        <dbReference type="ARBA" id="ARBA00022729"/>
    </source>
</evidence>
<dbReference type="PANTHER" id="PTHR33048">
    <property type="entry name" value="PTH11-LIKE INTEGRAL MEMBRANE PROTEIN (AFU_ORTHOLOGUE AFUA_5G11245)"/>
    <property type="match status" value="1"/>
</dbReference>
<evidence type="ECO:0000259" key="16">
    <source>
        <dbReference type="PROSITE" id="PS52012"/>
    </source>
</evidence>
<accession>A0AAD6D404</accession>
<evidence type="ECO:0000256" key="5">
    <source>
        <dbReference type="ARBA" id="ARBA00022525"/>
    </source>
</evidence>
<feature type="disulfide bond" evidence="14">
    <location>
        <begin position="28"/>
        <end position="35"/>
    </location>
</feature>
<evidence type="ECO:0000256" key="3">
    <source>
        <dbReference type="ARBA" id="ARBA00004613"/>
    </source>
</evidence>
<reference evidence="17 18" key="1">
    <citation type="journal article" date="2023" name="IMA Fungus">
        <title>Comparative genomic study of the Penicillium genus elucidates a diverse pangenome and 15 lateral gene transfer events.</title>
        <authorList>
            <person name="Petersen C."/>
            <person name="Sorensen T."/>
            <person name="Nielsen M.R."/>
            <person name="Sondergaard T.E."/>
            <person name="Sorensen J.L."/>
            <person name="Fitzpatrick D.A."/>
            <person name="Frisvad J.C."/>
            <person name="Nielsen K.L."/>
        </authorList>
    </citation>
    <scope>NUCLEOTIDE SEQUENCE [LARGE SCALE GENOMIC DNA]</scope>
    <source>
        <strain evidence="17 18">IBT 35679</strain>
    </source>
</reference>
<feature type="transmembrane region" description="Helical" evidence="15">
    <location>
        <begin position="312"/>
        <end position="332"/>
    </location>
</feature>
<feature type="transmembrane region" description="Helical" evidence="15">
    <location>
        <begin position="275"/>
        <end position="300"/>
    </location>
</feature>
<evidence type="ECO:0000256" key="10">
    <source>
        <dbReference type="ARBA" id="ARBA00023136"/>
    </source>
</evidence>
<name>A0AAD6D404_9EURO</name>
<evidence type="ECO:0000313" key="18">
    <source>
        <dbReference type="Proteomes" id="UP001220324"/>
    </source>
</evidence>
<dbReference type="InterPro" id="IPR049326">
    <property type="entry name" value="Rhodopsin_dom_fungi"/>
</dbReference>
<evidence type="ECO:0000256" key="13">
    <source>
        <dbReference type="ARBA" id="ARBA00038359"/>
    </source>
</evidence>